<protein>
    <submittedName>
        <fullName evidence="1">Uncharacterized protein</fullName>
    </submittedName>
</protein>
<dbReference type="Proteomes" id="UP000092462">
    <property type="component" value="Unassembled WGS sequence"/>
</dbReference>
<sequence length="204" mass="23905">MCGYSFFRNILGNKLLHFINFDTSDSNLITEGVMEKREQAWRKMKEDHKKFVEKFNEGRKSPHKYQVGDLVLAKTEHPASGESRKLLPRFRGPYQVKRVLGADRYEIGDTESTQVTQIPYLARQDHELVKVIDVLSGVIEQHPLEKHWKREYMVSDGRLYKKDAVRRPKFVVPKGVRYQVIRGAHDDVGHPKLERCLEILKKNF</sequence>
<evidence type="ECO:0000313" key="1">
    <source>
        <dbReference type="EnsemblMetazoa" id="PPAI009391-PA"/>
    </source>
</evidence>
<organism evidence="1 2">
    <name type="scientific">Phlebotomus papatasi</name>
    <name type="common">Sandfly</name>
    <dbReference type="NCBI Taxonomy" id="29031"/>
    <lineage>
        <taxon>Eukaryota</taxon>
        <taxon>Metazoa</taxon>
        <taxon>Ecdysozoa</taxon>
        <taxon>Arthropoda</taxon>
        <taxon>Hexapoda</taxon>
        <taxon>Insecta</taxon>
        <taxon>Pterygota</taxon>
        <taxon>Neoptera</taxon>
        <taxon>Endopterygota</taxon>
        <taxon>Diptera</taxon>
        <taxon>Nematocera</taxon>
        <taxon>Psychodoidea</taxon>
        <taxon>Psychodidae</taxon>
        <taxon>Phlebotomus</taxon>
        <taxon>Phlebotomus</taxon>
    </lineage>
</organism>
<dbReference type="EnsemblMetazoa" id="PPAI009391-RA">
    <property type="protein sequence ID" value="PPAI009391-PA"/>
    <property type="gene ID" value="PPAI009391"/>
</dbReference>
<proteinExistence type="predicted"/>
<dbReference type="AlphaFoldDB" id="A0A1B0DM01"/>
<keyword evidence="2" id="KW-1185">Reference proteome</keyword>
<evidence type="ECO:0000313" key="2">
    <source>
        <dbReference type="Proteomes" id="UP000092462"/>
    </source>
</evidence>
<accession>A0A1B0DM01</accession>
<name>A0A1B0DM01_PHLPP</name>
<dbReference type="EMBL" id="AJVK01073527">
    <property type="status" value="NOT_ANNOTATED_CDS"/>
    <property type="molecule type" value="Genomic_DNA"/>
</dbReference>
<reference evidence="1" key="1">
    <citation type="submission" date="2022-08" db="UniProtKB">
        <authorList>
            <consortium name="EnsemblMetazoa"/>
        </authorList>
    </citation>
    <scope>IDENTIFICATION</scope>
    <source>
        <strain evidence="1">Israel</strain>
    </source>
</reference>
<dbReference type="VEuPathDB" id="VectorBase:PPAI009391"/>
<dbReference type="Gene3D" id="1.10.340.70">
    <property type="match status" value="1"/>
</dbReference>
<dbReference type="VEuPathDB" id="VectorBase:PPAPM1_001876"/>